<comment type="caution">
    <text evidence="1">The sequence shown here is derived from an EMBL/GenBank/DDBJ whole genome shotgun (WGS) entry which is preliminary data.</text>
</comment>
<name>A0AAN9XSE7_PSOTE</name>
<dbReference type="EMBL" id="JAYMYS010000002">
    <property type="protein sequence ID" value="KAK7405441.1"/>
    <property type="molecule type" value="Genomic_DNA"/>
</dbReference>
<dbReference type="AlphaFoldDB" id="A0AAN9XSE7"/>
<keyword evidence="2" id="KW-1185">Reference proteome</keyword>
<evidence type="ECO:0000313" key="2">
    <source>
        <dbReference type="Proteomes" id="UP001386955"/>
    </source>
</evidence>
<protein>
    <submittedName>
        <fullName evidence="1">Uncharacterized protein</fullName>
    </submittedName>
</protein>
<accession>A0AAN9XSE7</accession>
<sequence>MTRQQQGSVPVPLRGSQELLHYIMALIAINATEINMMNFKAINLTKLEDMNFQMPCLFFISEMEKIYLFSKLSLPVKSIAVELEDSFGESILCKSRTSSDGIDENASLDKYKTKTSYYPNE</sequence>
<proteinExistence type="predicted"/>
<organism evidence="1 2">
    <name type="scientific">Psophocarpus tetragonolobus</name>
    <name type="common">Winged bean</name>
    <name type="synonym">Dolichos tetragonolobus</name>
    <dbReference type="NCBI Taxonomy" id="3891"/>
    <lineage>
        <taxon>Eukaryota</taxon>
        <taxon>Viridiplantae</taxon>
        <taxon>Streptophyta</taxon>
        <taxon>Embryophyta</taxon>
        <taxon>Tracheophyta</taxon>
        <taxon>Spermatophyta</taxon>
        <taxon>Magnoliopsida</taxon>
        <taxon>eudicotyledons</taxon>
        <taxon>Gunneridae</taxon>
        <taxon>Pentapetalae</taxon>
        <taxon>rosids</taxon>
        <taxon>fabids</taxon>
        <taxon>Fabales</taxon>
        <taxon>Fabaceae</taxon>
        <taxon>Papilionoideae</taxon>
        <taxon>50 kb inversion clade</taxon>
        <taxon>NPAAA clade</taxon>
        <taxon>indigoferoid/millettioid clade</taxon>
        <taxon>Phaseoleae</taxon>
        <taxon>Psophocarpus</taxon>
    </lineage>
</organism>
<reference evidence="1 2" key="1">
    <citation type="submission" date="2024-01" db="EMBL/GenBank/DDBJ databases">
        <title>The genomes of 5 underutilized Papilionoideae crops provide insights into root nodulation and disease resistanc.</title>
        <authorList>
            <person name="Jiang F."/>
        </authorList>
    </citation>
    <scope>NUCLEOTIDE SEQUENCE [LARGE SCALE GENOMIC DNA]</scope>
    <source>
        <strain evidence="1">DUOXIRENSHENG_FW03</strain>
        <tissue evidence="1">Leaves</tissue>
    </source>
</reference>
<gene>
    <name evidence="1" type="ORF">VNO78_06738</name>
</gene>
<dbReference type="Proteomes" id="UP001386955">
    <property type="component" value="Unassembled WGS sequence"/>
</dbReference>
<evidence type="ECO:0000313" key="1">
    <source>
        <dbReference type="EMBL" id="KAK7405441.1"/>
    </source>
</evidence>